<dbReference type="SUPFAM" id="SSF53383">
    <property type="entry name" value="PLP-dependent transferases"/>
    <property type="match status" value="1"/>
</dbReference>
<dbReference type="InterPro" id="IPR050859">
    <property type="entry name" value="Class-I_PLP-dep_aminotransf"/>
</dbReference>
<comment type="caution">
    <text evidence="1">The sequence shown here is derived from an EMBL/GenBank/DDBJ whole genome shotgun (WGS) entry which is preliminary data.</text>
</comment>
<sequence length="436" mass="47162">MAPRLIRASAQRLLHSRRRLSTIDYDSFLSARSLRRRPSAIRALQPLLAEPGMISLGGGMPHASTFPFESLTVRLKRGKSFAVDGAALEAALQYGPTRGSPGLSAHLEALQRSEHGAANSMICATTGSQDALAKAFDLFTGEGQPPVLVESPTYSGSLAYLQPTGVPLVGVPTDGGGLDPQALDAILRHWDDDGPRPRVLYTIPVGGNPTGASLSLERKREIYGIAREFDLILLEDDPYYWMQFGGERTPSFLSLDADQRVLRFDSFSKLLSSGIRVGFCTGPPRLVERIELHAQASVLHGSGVSQALVSGLFDAWAEEYPSAVAGFEAHCAAVASFYETRRDVFLRAAEAHLTGLADWTVPTAGMFVWLRLRGVDDADAFVKSKCRDAKVLLVPGQSFDPHDAPSPYVRAAFSTASHEDIEVAVERFAGLLREVA</sequence>
<dbReference type="GO" id="GO:0030170">
    <property type="term" value="F:pyridoxal phosphate binding"/>
    <property type="evidence" value="ECO:0007669"/>
    <property type="project" value="InterPro"/>
</dbReference>
<dbReference type="Pfam" id="PF00155">
    <property type="entry name" value="Aminotran_1_2"/>
    <property type="match status" value="1"/>
</dbReference>
<dbReference type="Gene3D" id="3.40.640.10">
    <property type="entry name" value="Type I PLP-dependent aspartate aminotransferase-like (Major domain)"/>
    <property type="match status" value="1"/>
</dbReference>
<reference evidence="1 2" key="1">
    <citation type="submission" date="2024-03" db="EMBL/GenBank/DDBJ databases">
        <title>Aureococcus anophagefferens CCMP1851 and Kratosvirus quantuckense: Draft genome of a second virus-susceptible host strain in the model system.</title>
        <authorList>
            <person name="Chase E."/>
            <person name="Truchon A.R."/>
            <person name="Schepens W."/>
            <person name="Wilhelm S.W."/>
        </authorList>
    </citation>
    <scope>NUCLEOTIDE SEQUENCE [LARGE SCALE GENOMIC DNA]</scope>
    <source>
        <strain evidence="1 2">CCMP1851</strain>
    </source>
</reference>
<evidence type="ECO:0000313" key="1">
    <source>
        <dbReference type="EMBL" id="KAK7248543.1"/>
    </source>
</evidence>
<protein>
    <submittedName>
        <fullName evidence="1">2-aminoadipate transaminase</fullName>
    </submittedName>
</protein>
<gene>
    <name evidence="1" type="primary">AADAT</name>
    <name evidence="1" type="ORF">SO694_00161025</name>
</gene>
<dbReference type="InterPro" id="IPR004839">
    <property type="entry name" value="Aminotransferase_I/II_large"/>
</dbReference>
<dbReference type="InterPro" id="IPR015424">
    <property type="entry name" value="PyrdxlP-dep_Trfase"/>
</dbReference>
<dbReference type="InterPro" id="IPR015421">
    <property type="entry name" value="PyrdxlP-dep_Trfase_major"/>
</dbReference>
<proteinExistence type="predicted"/>
<dbReference type="EMBL" id="JBBJCI010000093">
    <property type="protein sequence ID" value="KAK7248543.1"/>
    <property type="molecule type" value="Genomic_DNA"/>
</dbReference>
<organism evidence="1 2">
    <name type="scientific">Aureococcus anophagefferens</name>
    <name type="common">Harmful bloom alga</name>
    <dbReference type="NCBI Taxonomy" id="44056"/>
    <lineage>
        <taxon>Eukaryota</taxon>
        <taxon>Sar</taxon>
        <taxon>Stramenopiles</taxon>
        <taxon>Ochrophyta</taxon>
        <taxon>Pelagophyceae</taxon>
        <taxon>Pelagomonadales</taxon>
        <taxon>Pelagomonadaceae</taxon>
        <taxon>Aureococcus</taxon>
    </lineage>
</organism>
<name>A0ABR1G5X2_AURAN</name>
<dbReference type="GO" id="GO:1901605">
    <property type="term" value="P:alpha-amino acid metabolic process"/>
    <property type="evidence" value="ECO:0007669"/>
    <property type="project" value="TreeGrafter"/>
</dbReference>
<dbReference type="PANTHER" id="PTHR42790">
    <property type="entry name" value="AMINOTRANSFERASE"/>
    <property type="match status" value="1"/>
</dbReference>
<evidence type="ECO:0000313" key="2">
    <source>
        <dbReference type="Proteomes" id="UP001363151"/>
    </source>
</evidence>
<dbReference type="GO" id="GO:0008483">
    <property type="term" value="F:transaminase activity"/>
    <property type="evidence" value="ECO:0007669"/>
    <property type="project" value="UniProtKB-KW"/>
</dbReference>
<dbReference type="CDD" id="cd00609">
    <property type="entry name" value="AAT_like"/>
    <property type="match status" value="1"/>
</dbReference>
<keyword evidence="2" id="KW-1185">Reference proteome</keyword>
<accession>A0ABR1G5X2</accession>
<dbReference type="Proteomes" id="UP001363151">
    <property type="component" value="Unassembled WGS sequence"/>
</dbReference>
<dbReference type="PANTHER" id="PTHR42790:SF19">
    <property type="entry name" value="KYNURENINE_ALPHA-AMINOADIPATE AMINOTRANSFERASE, MITOCHONDRIAL"/>
    <property type="match status" value="1"/>
</dbReference>
<dbReference type="KEGG" id="aaf:AURANDRAFT_34539"/>